<dbReference type="SUPFAM" id="SSF54665">
    <property type="entry name" value="CO dehydrogenase molybdoprotein N-domain-like"/>
    <property type="match status" value="1"/>
</dbReference>
<reference evidence="5" key="1">
    <citation type="submission" date="2019-02" db="EMBL/GenBank/DDBJ databases">
        <authorList>
            <person name="Li S.-H."/>
        </authorList>
    </citation>
    <scope>NUCLEOTIDE SEQUENCE</scope>
    <source>
        <strain evidence="5">IMCC14734</strain>
    </source>
</reference>
<dbReference type="InterPro" id="IPR000674">
    <property type="entry name" value="Ald_Oxase/Xan_DH_a/b"/>
</dbReference>
<dbReference type="RefSeq" id="WP_279244430.1">
    <property type="nucleotide sequence ID" value="NZ_SHNN01000001.1"/>
</dbReference>
<keyword evidence="3" id="KW-0560">Oxidoreductase</keyword>
<comment type="similarity">
    <text evidence="1">Belongs to the xanthine dehydrogenase family.</text>
</comment>
<dbReference type="Gene3D" id="3.90.1170.50">
    <property type="entry name" value="Aldehyde oxidase/xanthine dehydrogenase, a/b hammerhead"/>
    <property type="match status" value="1"/>
</dbReference>
<evidence type="ECO:0000256" key="1">
    <source>
        <dbReference type="ARBA" id="ARBA00006849"/>
    </source>
</evidence>
<dbReference type="InterPro" id="IPR008274">
    <property type="entry name" value="AldOxase/xan_DH_MoCoBD1"/>
</dbReference>
<dbReference type="SMART" id="SM01008">
    <property type="entry name" value="Ald_Xan_dh_C"/>
    <property type="match status" value="1"/>
</dbReference>
<name>A0ABT3TDR8_9GAMM</name>
<dbReference type="Pfam" id="PF20256">
    <property type="entry name" value="MoCoBD_2"/>
    <property type="match status" value="1"/>
</dbReference>
<dbReference type="InterPro" id="IPR037165">
    <property type="entry name" value="AldOxase/xan_DH_Mopterin-bd_sf"/>
</dbReference>
<protein>
    <submittedName>
        <fullName evidence="5">Xanthine dehydrogenase</fullName>
    </submittedName>
</protein>
<evidence type="ECO:0000313" key="6">
    <source>
        <dbReference type="Proteomes" id="UP001143362"/>
    </source>
</evidence>
<dbReference type="InterPro" id="IPR016208">
    <property type="entry name" value="Ald_Oxase/xanthine_DH-like"/>
</dbReference>
<gene>
    <name evidence="5" type="ORF">EYC98_06145</name>
</gene>
<dbReference type="Proteomes" id="UP001143362">
    <property type="component" value="Unassembled WGS sequence"/>
</dbReference>
<keyword evidence="2" id="KW-0500">Molybdenum</keyword>
<accession>A0ABT3TDR8</accession>
<keyword evidence="6" id="KW-1185">Reference proteome</keyword>
<sequence length="802" mass="85249">MADSPDGDLKYVGRSIRTKEGRAPLIGKAKYTSDYAFAGQLHACIVRSPHAAARINRVDLSAATRVAGVRLAMHGADVAALTDPIPDYLEPALFGGKAAAHRCLAIDEVWCYGQPVAVVVAEDMRTARYAAARVQVDYTPLEAVVDAEAALAVGARTIVPGWDDNLLMHVPFMHGDTVAAFESADQVVSTEVKIHRFSTQPMETRCYNAVWEHNTESITLYGTSQNPHPLRLVLAQTLRMPENKIRIIASTIGGAFGLKMHGHPEEGLICLLAKLTGQPVKWLESREECLLIGAREQKHYIEMAVNNDGTVLGLRDRFYANTGAPSACPGWGMAFLTGLTMPGPYKVRDIDVQMHAVSTNKPSWNAARGYGKESTAIALELAMDNVARQLGVSPVTVRLKNFIGKDEFPYDSPTGLLYDSGDYAGAVEKTLQAIDYDDCLEEQASARESGRYIGIGVAFELTPEGGAIPGSMVVGYDTSSVRVGPDGTVRLLTGVTSPGTGNATGIAQIVADELGVDIDAIEVLQGDTNASPYGFGNYSGRSTIVGGGSAALAAQDVRLMIDKVAAALLEVERSSLVLQRGVYTSTADSSASVTFAEVCYAAYTRAYDVALCIDPPLEATRTFRPPSIRHTPDANGNINPYPSYSNAAYATVCEVDVQTGQVKLLKFAVTHDCGKVINPILVEGQACGAIGFGIGGALTEDVRYDASGRQLTRSFMDYVMPRMSDMPPIAVEHHDMPNPGNYLGLKGAGEAGVGGSAAAVVNAVNNALQPLGVVMNELPLTAPRVWAAIQQASVAPTPGGDQ</sequence>
<comment type="caution">
    <text evidence="5">The sequence shown here is derived from an EMBL/GenBank/DDBJ whole genome shotgun (WGS) entry which is preliminary data.</text>
</comment>
<dbReference type="EMBL" id="SHNN01000001">
    <property type="protein sequence ID" value="MCX2980453.1"/>
    <property type="molecule type" value="Genomic_DNA"/>
</dbReference>
<organism evidence="5 6">
    <name type="scientific">Candidatus Litorirhabdus singularis</name>
    <dbReference type="NCBI Taxonomy" id="2518993"/>
    <lineage>
        <taxon>Bacteria</taxon>
        <taxon>Pseudomonadati</taxon>
        <taxon>Pseudomonadota</taxon>
        <taxon>Gammaproteobacteria</taxon>
        <taxon>Cellvibrionales</taxon>
        <taxon>Halieaceae</taxon>
        <taxon>Candidatus Litorirhabdus</taxon>
    </lineage>
</organism>
<proteinExistence type="inferred from homology"/>
<dbReference type="PANTHER" id="PTHR11908">
    <property type="entry name" value="XANTHINE DEHYDROGENASE"/>
    <property type="match status" value="1"/>
</dbReference>
<dbReference type="Pfam" id="PF02738">
    <property type="entry name" value="MoCoBD_1"/>
    <property type="match status" value="1"/>
</dbReference>
<evidence type="ECO:0000256" key="3">
    <source>
        <dbReference type="ARBA" id="ARBA00023002"/>
    </source>
</evidence>
<dbReference type="PANTHER" id="PTHR11908:SF132">
    <property type="entry name" value="ALDEHYDE OXIDASE 1-RELATED"/>
    <property type="match status" value="1"/>
</dbReference>
<dbReference type="Gene3D" id="3.30.365.10">
    <property type="entry name" value="Aldehyde oxidase/xanthine dehydrogenase, molybdopterin binding domain"/>
    <property type="match status" value="4"/>
</dbReference>
<dbReference type="InterPro" id="IPR036856">
    <property type="entry name" value="Ald_Oxase/Xan_DH_a/b_sf"/>
</dbReference>
<evidence type="ECO:0000313" key="5">
    <source>
        <dbReference type="EMBL" id="MCX2980453.1"/>
    </source>
</evidence>
<feature type="domain" description="Aldehyde oxidase/xanthine dehydrogenase a/b hammerhead" evidence="4">
    <location>
        <begin position="26"/>
        <end position="142"/>
    </location>
</feature>
<dbReference type="InterPro" id="IPR046867">
    <property type="entry name" value="AldOxase/xan_DH_MoCoBD2"/>
</dbReference>
<dbReference type="SUPFAM" id="SSF56003">
    <property type="entry name" value="Molybdenum cofactor-binding domain"/>
    <property type="match status" value="1"/>
</dbReference>
<evidence type="ECO:0000256" key="2">
    <source>
        <dbReference type="ARBA" id="ARBA00022505"/>
    </source>
</evidence>
<evidence type="ECO:0000259" key="4">
    <source>
        <dbReference type="SMART" id="SM01008"/>
    </source>
</evidence>
<dbReference type="Pfam" id="PF01315">
    <property type="entry name" value="Ald_Xan_dh_C"/>
    <property type="match status" value="1"/>
</dbReference>